<dbReference type="EMBL" id="JABBWE010000152">
    <property type="protein sequence ID" value="KAG1784387.1"/>
    <property type="molecule type" value="Genomic_DNA"/>
</dbReference>
<dbReference type="Proteomes" id="UP000719766">
    <property type="component" value="Unassembled WGS sequence"/>
</dbReference>
<proteinExistence type="predicted"/>
<reference evidence="2" key="1">
    <citation type="journal article" date="2020" name="New Phytol.">
        <title>Comparative genomics reveals dynamic genome evolution in host specialist ectomycorrhizal fungi.</title>
        <authorList>
            <person name="Lofgren L.A."/>
            <person name="Nguyen N.H."/>
            <person name="Vilgalys R."/>
            <person name="Ruytinx J."/>
            <person name="Liao H.L."/>
            <person name="Branco S."/>
            <person name="Kuo A."/>
            <person name="LaButti K."/>
            <person name="Lipzen A."/>
            <person name="Andreopoulos W."/>
            <person name="Pangilinan J."/>
            <person name="Riley R."/>
            <person name="Hundley H."/>
            <person name="Na H."/>
            <person name="Barry K."/>
            <person name="Grigoriev I.V."/>
            <person name="Stajich J.E."/>
            <person name="Kennedy P.G."/>
        </authorList>
    </citation>
    <scope>NUCLEOTIDE SEQUENCE</scope>
    <source>
        <strain evidence="2">S12</strain>
    </source>
</reference>
<comment type="caution">
    <text evidence="2">The sequence shown here is derived from an EMBL/GenBank/DDBJ whole genome shotgun (WGS) entry which is preliminary data.</text>
</comment>
<evidence type="ECO:0000256" key="1">
    <source>
        <dbReference type="SAM" id="MobiDB-lite"/>
    </source>
</evidence>
<dbReference type="OrthoDB" id="3066210at2759"/>
<feature type="region of interest" description="Disordered" evidence="1">
    <location>
        <begin position="297"/>
        <end position="362"/>
    </location>
</feature>
<accession>A0A9P7A8J0</accession>
<evidence type="ECO:0000313" key="2">
    <source>
        <dbReference type="EMBL" id="KAG1784387.1"/>
    </source>
</evidence>
<dbReference type="RefSeq" id="XP_041151872.1">
    <property type="nucleotide sequence ID" value="XM_041301086.1"/>
</dbReference>
<keyword evidence="3" id="KW-1185">Reference proteome</keyword>
<evidence type="ECO:0000313" key="3">
    <source>
        <dbReference type="Proteomes" id="UP000719766"/>
    </source>
</evidence>
<organism evidence="2 3">
    <name type="scientific">Suillus plorans</name>
    <dbReference type="NCBI Taxonomy" id="116603"/>
    <lineage>
        <taxon>Eukaryota</taxon>
        <taxon>Fungi</taxon>
        <taxon>Dikarya</taxon>
        <taxon>Basidiomycota</taxon>
        <taxon>Agaricomycotina</taxon>
        <taxon>Agaricomycetes</taxon>
        <taxon>Agaricomycetidae</taxon>
        <taxon>Boletales</taxon>
        <taxon>Suillineae</taxon>
        <taxon>Suillaceae</taxon>
        <taxon>Suillus</taxon>
    </lineage>
</organism>
<gene>
    <name evidence="2" type="ORF">HD556DRAFT_1315121</name>
</gene>
<sequence>MAYELWPKPIANEIRRLQGMEDLASWELFPSSLQEMVAWADVYKDEEKRDKSRNNILIYKNIPEEDKSLIFPVAIRMHGILEQFRIERFGNWTGKSEDVLQAVQYINLSSGGHEAPWNATISSLNLACDYVSRKLSIPMQEMPKTRQIYLQRRVFYKRETARESKESLLTQDEDPEGKFYHIQEWWSVARPLRVAELTADGKKMAMNSIMLTEGDFVEVGAELDFVVNKNRNTQITVKCFLTCTYIVRLMPAIHVQNAQLDIKRATWKRDLGDTETDINRGINSSSVTTLSTMVKTKNDAVPDKQNTTETRPNKKVRIDDAEISGEDAENVQTGDDATAGTMRTSDPKSKSVGSSKEPMTDLGQTVAGHETANTDALPTTSKHGGGACQPTLTVKTVIPHPTKQLIENSEVEEYDDTLKLRLQKLSEYTNSNANIYALGKLLPTATWGPYRAVNNRSKVLCDPATGDPLTIWAVGCIAKMWFMRQGKPESQASITILPLSQTLAKQSGQLLTKFSNPVLNLNQQKIDIIRAMKWQNAKGGDSMSEPILFDSVYDAREEGSLKTYSDRPVWSLTDLKAGDLILLEMKMTHYSRRGEDNKWQSRAQYEMIAISLLHMAEMPDDDEEKMHHIDGLAI</sequence>
<dbReference type="GeneID" id="64594850"/>
<name>A0A9P7A8J0_9AGAM</name>
<dbReference type="AlphaFoldDB" id="A0A9P7A8J0"/>
<protein>
    <submittedName>
        <fullName evidence="2">Uncharacterized protein</fullName>
    </submittedName>
</protein>